<evidence type="ECO:0000256" key="14">
    <source>
        <dbReference type="ARBA" id="ARBA00062513"/>
    </source>
</evidence>
<evidence type="ECO:0000256" key="12">
    <source>
        <dbReference type="ARBA" id="ARBA00050460"/>
    </source>
</evidence>
<keyword evidence="5 18" id="KW-0732">Signal</keyword>
<dbReference type="GO" id="GO:0004423">
    <property type="term" value="F:iduronate-2-sulfatase activity"/>
    <property type="evidence" value="ECO:0007669"/>
    <property type="project" value="UniProtKB-EC"/>
</dbReference>
<evidence type="ECO:0000256" key="3">
    <source>
        <dbReference type="ARBA" id="ARBA00008779"/>
    </source>
</evidence>
<evidence type="ECO:0000256" key="4">
    <source>
        <dbReference type="ARBA" id="ARBA00022723"/>
    </source>
</evidence>
<evidence type="ECO:0000313" key="20">
    <source>
        <dbReference type="EMBL" id="RWS24829.1"/>
    </source>
</evidence>
<evidence type="ECO:0000259" key="19">
    <source>
        <dbReference type="Pfam" id="PF00884"/>
    </source>
</evidence>
<keyword evidence="10" id="KW-0325">Glycoprotein</keyword>
<keyword evidence="8" id="KW-0865">Zymogen</keyword>
<dbReference type="GO" id="GO:0043202">
    <property type="term" value="C:lysosomal lumen"/>
    <property type="evidence" value="ECO:0007669"/>
    <property type="project" value="UniProtKB-ARBA"/>
</dbReference>
<dbReference type="InterPro" id="IPR000917">
    <property type="entry name" value="Sulfatase_N"/>
</dbReference>
<evidence type="ECO:0000256" key="15">
    <source>
        <dbReference type="ARBA" id="ARBA00066413"/>
    </source>
</evidence>
<feature type="domain" description="Sulfatase N-terminal" evidence="19">
    <location>
        <begin position="22"/>
        <end position="386"/>
    </location>
</feature>
<sequence>MRTLSLLLLTFLCLNVCCGKKPNVLFLVVDDFRTLISAYGDPIAITPNIDRLARKGFIFQNAYAQEALCGPSRTSFLTSRRPDSTRVIGNRGYKYWRTNAGNFTTIPQHFKENDYYTMSIGKIFHPGPISGGYKDDYPLSWSQLPYHPSTEKYTGYKVCPSMLNGTEALGQNIVCPVDVSKQPEETLPDIQSANYAVDFINKYNNEKPLFLAVGLHKPHVPLKYPKKYLNYYPLSSIPLAENRTVPKKLPPVAWESFEDFRRRDDIKALNVSFPYGPIPEFYQRVIRQSYYAAVTYMDAMIGRILKAYEKKFTLDNTIISFIGDHGEHGEWAKYSNFDITTRVPMIIVLPQKRSDDSNKPRNIYTQVNEYVELVDLFPTLADLANISVPPLCDKNVKQNLCTEGMSMKRLLEKREMNTKWKKLVFSQYPRSSLTPIIGGDQPKPEDVKIMGYTMKNETLRYTEWVHFDPKLVKPNWSIVYARELYLDRNENENVASESRYKDFFRMHLFSFAILSFLYFNVNCDTKPNVLFLVVDDFRTFISAYGDPIAITPNIDKLARFGYLFQNAYAQQAVCGPSRTSFLTSRRPDSTRVVGNKGYGYWRKTVGNFTTIPQHFKENDYYTMNIGKIFHPGPLSGHTDDYPLSWSEPAYHPSTEKYFHAKVCPSTLNQTEALAQNVVCPVDVKTQPEGTLPDIQSADYAIDFINKYDKDKPLFLAVGLHKPHIPLKYPKHFLDYYPLSSIALPENRTVPKKLPSVAWEIYEDFRYREDIKALNVSFPYGPIPEYYQRIIIQSYYAAVTYMDAMLGRILKAYEKKFTFNNTIISFIGDHGYQLGEHGEWAKYSNFDVAARVPMIIALPQKYRMSMKRLLERRQLETKKWKKYVFSQYPRPSVIPRHDTDQPKLQNAKIMGYSMKNETLRYTEW</sequence>
<evidence type="ECO:0000256" key="2">
    <source>
        <dbReference type="ARBA" id="ARBA00004371"/>
    </source>
</evidence>
<proteinExistence type="inferred from homology"/>
<name>A0A443SBA0_9ACAR</name>
<keyword evidence="4" id="KW-0479">Metal-binding</keyword>
<dbReference type="Proteomes" id="UP000288716">
    <property type="component" value="Unassembled WGS sequence"/>
</dbReference>
<dbReference type="STRING" id="299467.A0A443SBA0"/>
<dbReference type="CDD" id="cd16030">
    <property type="entry name" value="iduronate-2-sulfatase"/>
    <property type="match status" value="2"/>
</dbReference>
<dbReference type="AlphaFoldDB" id="A0A443SBA0"/>
<organism evidence="20 21">
    <name type="scientific">Leptotrombidium deliense</name>
    <dbReference type="NCBI Taxonomy" id="299467"/>
    <lineage>
        <taxon>Eukaryota</taxon>
        <taxon>Metazoa</taxon>
        <taxon>Ecdysozoa</taxon>
        <taxon>Arthropoda</taxon>
        <taxon>Chelicerata</taxon>
        <taxon>Arachnida</taxon>
        <taxon>Acari</taxon>
        <taxon>Acariformes</taxon>
        <taxon>Trombidiformes</taxon>
        <taxon>Prostigmata</taxon>
        <taxon>Anystina</taxon>
        <taxon>Parasitengona</taxon>
        <taxon>Trombiculoidea</taxon>
        <taxon>Trombiculidae</taxon>
        <taxon>Leptotrombidium</taxon>
    </lineage>
</organism>
<evidence type="ECO:0000256" key="16">
    <source>
        <dbReference type="ARBA" id="ARBA00068336"/>
    </source>
</evidence>
<dbReference type="Pfam" id="PF00884">
    <property type="entry name" value="Sulfatase"/>
    <property type="match status" value="2"/>
</dbReference>
<comment type="subcellular location">
    <subcellularLocation>
        <location evidence="2">Lysosome</location>
    </subcellularLocation>
</comment>
<dbReference type="GO" id="GO:0046872">
    <property type="term" value="F:metal ion binding"/>
    <property type="evidence" value="ECO:0007669"/>
    <property type="project" value="UniProtKB-KW"/>
</dbReference>
<evidence type="ECO:0000256" key="13">
    <source>
        <dbReference type="ARBA" id="ARBA00056350"/>
    </source>
</evidence>
<evidence type="ECO:0000256" key="1">
    <source>
        <dbReference type="ARBA" id="ARBA00001913"/>
    </source>
</evidence>
<evidence type="ECO:0000256" key="9">
    <source>
        <dbReference type="ARBA" id="ARBA00023157"/>
    </source>
</evidence>
<dbReference type="InterPro" id="IPR035874">
    <property type="entry name" value="IDS"/>
</dbReference>
<evidence type="ECO:0000256" key="17">
    <source>
        <dbReference type="ARBA" id="ARBA00081076"/>
    </source>
</evidence>
<dbReference type="PANTHER" id="PTHR45953">
    <property type="entry name" value="IDURONATE 2-SULFATASE"/>
    <property type="match status" value="1"/>
</dbReference>
<accession>A0A443SBA0</accession>
<keyword evidence="9" id="KW-1015">Disulfide bond</keyword>
<protein>
    <recommendedName>
        <fullName evidence="16">Iduronate 2-sulfatase</fullName>
        <ecNumber evidence="15">3.1.6.13</ecNumber>
    </recommendedName>
    <alternativeName>
        <fullName evidence="17">Alpha-L-iduronate sulfate sulfatase</fullName>
    </alternativeName>
</protein>
<dbReference type="VEuPathDB" id="VectorBase:LDEU007211"/>
<evidence type="ECO:0000256" key="7">
    <source>
        <dbReference type="ARBA" id="ARBA00022837"/>
    </source>
</evidence>
<dbReference type="PANTHER" id="PTHR45953:SF1">
    <property type="entry name" value="IDURONATE 2-SULFATASE"/>
    <property type="match status" value="1"/>
</dbReference>
<dbReference type="SUPFAM" id="SSF53649">
    <property type="entry name" value="Alkaline phosphatase-like"/>
    <property type="match status" value="2"/>
</dbReference>
<keyword evidence="6" id="KW-0378">Hydrolase</keyword>
<dbReference type="InterPro" id="IPR017850">
    <property type="entry name" value="Alkaline_phosphatase_core_sf"/>
</dbReference>
<comment type="cofactor">
    <cofactor evidence="1">
        <name>Ca(2+)</name>
        <dbReference type="ChEBI" id="CHEBI:29108"/>
    </cofactor>
</comment>
<evidence type="ECO:0000256" key="11">
    <source>
        <dbReference type="ARBA" id="ARBA00023228"/>
    </source>
</evidence>
<feature type="signal peptide" evidence="18">
    <location>
        <begin position="1"/>
        <end position="19"/>
    </location>
</feature>
<dbReference type="EMBL" id="NCKV01004348">
    <property type="protein sequence ID" value="RWS24829.1"/>
    <property type="molecule type" value="Genomic_DNA"/>
</dbReference>
<keyword evidence="7" id="KW-0106">Calcium</keyword>
<comment type="function">
    <text evidence="13">Lysosomal enzyme involved in the degradation pathway of dermatan sulfate and heparan sulfate.</text>
</comment>
<evidence type="ECO:0000256" key="18">
    <source>
        <dbReference type="SAM" id="SignalP"/>
    </source>
</evidence>
<comment type="similarity">
    <text evidence="3">Belongs to the sulfatase family.</text>
</comment>
<dbReference type="OrthoDB" id="96314at2759"/>
<comment type="subunit">
    <text evidence="14">Monomer. The 58-kDa mature form is composed of two chains resulting from proteolitic processing, the 42-kDa chain and the 14-kDa chain that remain stably associated and form the 58-kDa intermediate form which is enzymatically active.</text>
</comment>
<dbReference type="Gene3D" id="3.40.720.10">
    <property type="entry name" value="Alkaline Phosphatase, subunit A"/>
    <property type="match status" value="2"/>
</dbReference>
<feature type="chain" id="PRO_5019557852" description="Iduronate 2-sulfatase" evidence="18">
    <location>
        <begin position="20"/>
        <end position="923"/>
    </location>
</feature>
<comment type="caution">
    <text evidence="20">The sequence shown here is derived from an EMBL/GenBank/DDBJ whole genome shotgun (WGS) entry which is preliminary data.</text>
</comment>
<feature type="non-terminal residue" evidence="20">
    <location>
        <position position="923"/>
    </location>
</feature>
<comment type="catalytic activity">
    <reaction evidence="12">
        <text>Hydrolysis of the 2-sulfate groups of the L-iduronate 2-sulfate units of dermatan sulfate, heparan sulfate and heparin.</text>
        <dbReference type="EC" id="3.1.6.13"/>
    </reaction>
</comment>
<reference evidence="20 21" key="1">
    <citation type="journal article" date="2018" name="Gigascience">
        <title>Genomes of trombidid mites reveal novel predicted allergens and laterally-transferred genes associated with secondary metabolism.</title>
        <authorList>
            <person name="Dong X."/>
            <person name="Chaisiri K."/>
            <person name="Xia D."/>
            <person name="Armstrong S.D."/>
            <person name="Fang Y."/>
            <person name="Donnelly M.J."/>
            <person name="Kadowaki T."/>
            <person name="McGarry J.W."/>
            <person name="Darby A.C."/>
            <person name="Makepeace B.L."/>
        </authorList>
    </citation>
    <scope>NUCLEOTIDE SEQUENCE [LARGE SCALE GENOMIC DNA]</scope>
    <source>
        <strain evidence="20">UoL-UT</strain>
    </source>
</reference>
<dbReference type="GO" id="GO:1901136">
    <property type="term" value="P:carbohydrate derivative catabolic process"/>
    <property type="evidence" value="ECO:0007669"/>
    <property type="project" value="UniProtKB-ARBA"/>
</dbReference>
<keyword evidence="11" id="KW-0458">Lysosome</keyword>
<evidence type="ECO:0000256" key="5">
    <source>
        <dbReference type="ARBA" id="ARBA00022729"/>
    </source>
</evidence>
<evidence type="ECO:0000256" key="10">
    <source>
        <dbReference type="ARBA" id="ARBA00023180"/>
    </source>
</evidence>
<gene>
    <name evidence="20" type="ORF">B4U80_01313</name>
</gene>
<evidence type="ECO:0000256" key="6">
    <source>
        <dbReference type="ARBA" id="ARBA00022801"/>
    </source>
</evidence>
<evidence type="ECO:0000256" key="8">
    <source>
        <dbReference type="ARBA" id="ARBA00023145"/>
    </source>
</evidence>
<evidence type="ECO:0000313" key="21">
    <source>
        <dbReference type="Proteomes" id="UP000288716"/>
    </source>
</evidence>
<keyword evidence="21" id="KW-1185">Reference proteome</keyword>
<dbReference type="FunFam" id="3.40.720.10:FF:000027">
    <property type="entry name" value="iduronate 2-sulfatase"/>
    <property type="match status" value="1"/>
</dbReference>
<dbReference type="EC" id="3.1.6.13" evidence="15"/>
<feature type="domain" description="Sulfatase N-terminal" evidence="19">
    <location>
        <begin position="527"/>
        <end position="862"/>
    </location>
</feature>